<reference evidence="1" key="2">
    <citation type="journal article" date="2015" name="Data Brief">
        <title>Shoot transcriptome of the giant reed, Arundo donax.</title>
        <authorList>
            <person name="Barrero R.A."/>
            <person name="Guerrero F.D."/>
            <person name="Moolhuijzen P."/>
            <person name="Goolsby J.A."/>
            <person name="Tidwell J."/>
            <person name="Bellgard S.E."/>
            <person name="Bellgard M.I."/>
        </authorList>
    </citation>
    <scope>NUCLEOTIDE SEQUENCE</scope>
    <source>
        <tissue evidence="1">Shoot tissue taken approximately 20 cm above the soil surface</tissue>
    </source>
</reference>
<name>A0A0A9G237_ARUDO</name>
<accession>A0A0A9G237</accession>
<dbReference type="EMBL" id="GBRH01180347">
    <property type="protein sequence ID" value="JAE17549.1"/>
    <property type="molecule type" value="Transcribed_RNA"/>
</dbReference>
<proteinExistence type="predicted"/>
<sequence>MWCCTTTSREM</sequence>
<protein>
    <submittedName>
        <fullName evidence="1">Uncharacterized protein</fullName>
    </submittedName>
</protein>
<reference evidence="1" key="1">
    <citation type="submission" date="2014-09" db="EMBL/GenBank/DDBJ databases">
        <authorList>
            <person name="Magalhaes I.L.F."/>
            <person name="Oliveira U."/>
            <person name="Santos F.R."/>
            <person name="Vidigal T.H.D.A."/>
            <person name="Brescovit A.D."/>
            <person name="Santos A.J."/>
        </authorList>
    </citation>
    <scope>NUCLEOTIDE SEQUENCE</scope>
    <source>
        <tissue evidence="1">Shoot tissue taken approximately 20 cm above the soil surface</tissue>
    </source>
</reference>
<organism evidence="1">
    <name type="scientific">Arundo donax</name>
    <name type="common">Giant reed</name>
    <name type="synonym">Donax arundinaceus</name>
    <dbReference type="NCBI Taxonomy" id="35708"/>
    <lineage>
        <taxon>Eukaryota</taxon>
        <taxon>Viridiplantae</taxon>
        <taxon>Streptophyta</taxon>
        <taxon>Embryophyta</taxon>
        <taxon>Tracheophyta</taxon>
        <taxon>Spermatophyta</taxon>
        <taxon>Magnoliopsida</taxon>
        <taxon>Liliopsida</taxon>
        <taxon>Poales</taxon>
        <taxon>Poaceae</taxon>
        <taxon>PACMAD clade</taxon>
        <taxon>Arundinoideae</taxon>
        <taxon>Arundineae</taxon>
        <taxon>Arundo</taxon>
    </lineage>
</organism>
<evidence type="ECO:0000313" key="1">
    <source>
        <dbReference type="EMBL" id="JAE17549.1"/>
    </source>
</evidence>